<keyword evidence="4" id="KW-1185">Reference proteome</keyword>
<dbReference type="InterPro" id="IPR011250">
    <property type="entry name" value="OMP/PagP_B-barrel"/>
</dbReference>
<dbReference type="RefSeq" id="WP_386706538.1">
    <property type="nucleotide sequence ID" value="NZ_JBHRYF010000001.1"/>
</dbReference>
<evidence type="ECO:0000313" key="3">
    <source>
        <dbReference type="EMBL" id="MFC3659326.1"/>
    </source>
</evidence>
<protein>
    <recommendedName>
        <fullName evidence="5">Outer membrane protein beta-barrel domain-containing protein</fullName>
    </recommendedName>
</protein>
<dbReference type="EMBL" id="JBHRYF010000001">
    <property type="protein sequence ID" value="MFC3659326.1"/>
    <property type="molecule type" value="Genomic_DNA"/>
</dbReference>
<evidence type="ECO:0000256" key="1">
    <source>
        <dbReference type="SAM" id="MobiDB-lite"/>
    </source>
</evidence>
<sequence length="248" mass="27065">MKKTRPVATVAAVVTLAAMASVAHAQTKPVQGWQPPQHEPDPAKRVPEARQTVDGAGSPQPYAQPQAVQPQAVQPQAYDAEQSAPARYEDGRGGFFVGVQGGKGWVYEDVDQSALAVNAGYRWQAGAVSLIGVEVATGRLDSTTDDGWSYEKVEYGSVGVNARFNFGRNSPVYGLVRAGYWSADSDAGMEVDGGYFGLGLGADINRHFNLSLVYTNYVYFEDYYWEGDDFYYDINRADTLMFGAEVRF</sequence>
<comment type="caution">
    <text evidence="3">The sequence shown here is derived from an EMBL/GenBank/DDBJ whole genome shotgun (WGS) entry which is preliminary data.</text>
</comment>
<accession>A0ABV7URQ5</accession>
<keyword evidence="2" id="KW-0732">Signal</keyword>
<evidence type="ECO:0000313" key="4">
    <source>
        <dbReference type="Proteomes" id="UP001595724"/>
    </source>
</evidence>
<feature type="signal peptide" evidence="2">
    <location>
        <begin position="1"/>
        <end position="25"/>
    </location>
</feature>
<gene>
    <name evidence="3" type="ORF">ACFOM9_04420</name>
</gene>
<dbReference type="Proteomes" id="UP001595724">
    <property type="component" value="Unassembled WGS sequence"/>
</dbReference>
<feature type="chain" id="PRO_5046045049" description="Outer membrane protein beta-barrel domain-containing protein" evidence="2">
    <location>
        <begin position="26"/>
        <end position="248"/>
    </location>
</feature>
<feature type="compositionally biased region" description="Low complexity" evidence="1">
    <location>
        <begin position="59"/>
        <end position="78"/>
    </location>
</feature>
<proteinExistence type="predicted"/>
<name>A0ABV7URQ5_9GAMM</name>
<feature type="compositionally biased region" description="Basic and acidic residues" evidence="1">
    <location>
        <begin position="38"/>
        <end position="48"/>
    </location>
</feature>
<feature type="region of interest" description="Disordered" evidence="1">
    <location>
        <begin position="24"/>
        <end position="85"/>
    </location>
</feature>
<organism evidence="3 4">
    <name type="scientific">Luteimonas notoginsengisoli</name>
    <dbReference type="NCBI Taxonomy" id="1578200"/>
    <lineage>
        <taxon>Bacteria</taxon>
        <taxon>Pseudomonadati</taxon>
        <taxon>Pseudomonadota</taxon>
        <taxon>Gammaproteobacteria</taxon>
        <taxon>Lysobacterales</taxon>
        <taxon>Lysobacteraceae</taxon>
        <taxon>Luteimonas</taxon>
    </lineage>
</organism>
<reference evidence="4" key="1">
    <citation type="journal article" date="2019" name="Int. J. Syst. Evol. Microbiol.">
        <title>The Global Catalogue of Microorganisms (GCM) 10K type strain sequencing project: providing services to taxonomists for standard genome sequencing and annotation.</title>
        <authorList>
            <consortium name="The Broad Institute Genomics Platform"/>
            <consortium name="The Broad Institute Genome Sequencing Center for Infectious Disease"/>
            <person name="Wu L."/>
            <person name="Ma J."/>
        </authorList>
    </citation>
    <scope>NUCLEOTIDE SEQUENCE [LARGE SCALE GENOMIC DNA]</scope>
    <source>
        <strain evidence="4">KCTC 42211</strain>
    </source>
</reference>
<evidence type="ECO:0000256" key="2">
    <source>
        <dbReference type="SAM" id="SignalP"/>
    </source>
</evidence>
<dbReference type="SUPFAM" id="SSF56925">
    <property type="entry name" value="OMPA-like"/>
    <property type="match status" value="1"/>
</dbReference>
<evidence type="ECO:0008006" key="5">
    <source>
        <dbReference type="Google" id="ProtNLM"/>
    </source>
</evidence>